<gene>
    <name evidence="1" type="ORF">A7U43_00095</name>
    <name evidence="2" type="ORF">A7U43_27620</name>
</gene>
<accession>A0A172UUC7</accession>
<evidence type="ECO:0000313" key="2">
    <source>
        <dbReference type="EMBL" id="ANE82530.1"/>
    </source>
</evidence>
<name>A0A172UUC7_9MYCO</name>
<dbReference type="Proteomes" id="UP000077143">
    <property type="component" value="Chromosome"/>
</dbReference>
<sequence>MGFWLLDLLDESEIRKPAQLEKALRNGDFATKVFDVATADETYSLVPLESAGNTVLAAHGLDLSGSLGCMAFDCLRRDLDRLLSRTWFYFDQVAVRGPSKQVVSHLVDGASIDEAKHNVESLMRGLLYIREVGAEEFLVFTEKAPACRVHYRQHLSEAGLDHILSNSESIVAELMQNGTVADFEPHGDHLHCTFTHPMLEHTEWPCLDVHADVSDPEVIKRAAAEGVFVRFASHLTSDVVTAQMLGTPLGLGTGVHDRLVADHLSDENVALALDLPILTDVPPKDAMKIRAAEGGSFDRFRDALRAGMNDAVAASGDSPSSGVAADIINDVIGPSLREVDDAMVKSQNLLNKKVATSVGLGTVLTIAGLAFNAPLLLPAGIAIFGGTTLQAVHKYFEESRDIQLKDMYFLWSREVQARYRK</sequence>
<dbReference type="KEGG" id="madi:A7U43_00095"/>
<dbReference type="OrthoDB" id="3390113at2"/>
<reference evidence="2 3" key="1">
    <citation type="submission" date="2016-05" db="EMBL/GenBank/DDBJ databases">
        <title>Complete genome sequence of a phthalic acid esters degrading Mycobacterium sp. YC-RL4.</title>
        <authorList>
            <person name="Ren L."/>
            <person name="Fan S."/>
            <person name="Ruth N."/>
            <person name="Jia Y."/>
            <person name="Wang J."/>
            <person name="Qiao C."/>
        </authorList>
    </citation>
    <scope>NUCLEOTIDE SEQUENCE [LARGE SCALE GENOMIC DNA]</scope>
    <source>
        <strain evidence="2 3">YC-RL4</strain>
    </source>
</reference>
<protein>
    <submittedName>
        <fullName evidence="2">Uncharacterized protein</fullName>
    </submittedName>
</protein>
<dbReference type="RefSeq" id="WP_067989697.1">
    <property type="nucleotide sequence ID" value="NZ_CP015596.1"/>
</dbReference>
<evidence type="ECO:0000313" key="3">
    <source>
        <dbReference type="Proteomes" id="UP000077143"/>
    </source>
</evidence>
<dbReference type="EMBL" id="CP015596">
    <property type="protein sequence ID" value="ANE77936.1"/>
    <property type="molecule type" value="Genomic_DNA"/>
</dbReference>
<proteinExistence type="predicted"/>
<dbReference type="EMBL" id="CP015596">
    <property type="protein sequence ID" value="ANE82530.1"/>
    <property type="molecule type" value="Genomic_DNA"/>
</dbReference>
<dbReference type="AlphaFoldDB" id="A0A172UUC7"/>
<organism evidence="2 3">
    <name type="scientific">Mycobacterium adipatum</name>
    <dbReference type="NCBI Taxonomy" id="1682113"/>
    <lineage>
        <taxon>Bacteria</taxon>
        <taxon>Bacillati</taxon>
        <taxon>Actinomycetota</taxon>
        <taxon>Actinomycetes</taxon>
        <taxon>Mycobacteriales</taxon>
        <taxon>Mycobacteriaceae</taxon>
        <taxon>Mycobacterium</taxon>
    </lineage>
</organism>
<evidence type="ECO:0000313" key="1">
    <source>
        <dbReference type="EMBL" id="ANE77936.1"/>
    </source>
</evidence>
<dbReference type="KEGG" id="madi:A7U43_27620"/>
<keyword evidence="3" id="KW-1185">Reference proteome</keyword>